<evidence type="ECO:0000256" key="7">
    <source>
        <dbReference type="SAM" id="Phobius"/>
    </source>
</evidence>
<name>A0A9Q2HFD7_9STAP</name>
<feature type="transmembrane region" description="Helical" evidence="7">
    <location>
        <begin position="182"/>
        <end position="200"/>
    </location>
</feature>
<sequence length="261" mass="28792">MLDVVEEVELPDNSLSLKYVREVFFVTLNAGKTLLENGAETYRVEDTMERIAKHYGVENVQVFVATTVIILSMNDYGLSQQIRILTRNNNLEKVVNINELSRQIINGMPIADAKEAVNRISETRMFPLWLVVLFGGIAASMFLMMFNGSVKDLPITIFAGALGVLVTEWIQRYTKIKFFTEILAAFLIALFAVLYVRFGYGVNVDTIIIASVMPLVPGVPITNALRELIRGHFLAGSMKGIEAGLTAIAIGAGVGTVFLII</sequence>
<dbReference type="Pfam" id="PF06738">
    <property type="entry name" value="ThrE"/>
    <property type="match status" value="1"/>
</dbReference>
<evidence type="ECO:0000256" key="5">
    <source>
        <dbReference type="ARBA" id="ARBA00023136"/>
    </source>
</evidence>
<organism evidence="9 10">
    <name type="scientific">Nosocomiicoccus ampullae</name>
    <dbReference type="NCBI Taxonomy" id="489910"/>
    <lineage>
        <taxon>Bacteria</taxon>
        <taxon>Bacillati</taxon>
        <taxon>Bacillota</taxon>
        <taxon>Bacilli</taxon>
        <taxon>Bacillales</taxon>
        <taxon>Staphylococcaceae</taxon>
        <taxon>Nosocomiicoccus</taxon>
    </lineage>
</organism>
<dbReference type="GO" id="GO:0022857">
    <property type="term" value="F:transmembrane transporter activity"/>
    <property type="evidence" value="ECO:0007669"/>
    <property type="project" value="InterPro"/>
</dbReference>
<comment type="similarity">
    <text evidence="6">Belongs to the ThrE exporter (TC 2.A.79) family.</text>
</comment>
<feature type="transmembrane region" description="Helical" evidence="7">
    <location>
        <begin position="206"/>
        <end position="229"/>
    </location>
</feature>
<protein>
    <submittedName>
        <fullName evidence="9">Uncharacterized membrane protein YjjP (DUF1212 family)</fullName>
    </submittedName>
</protein>
<feature type="transmembrane region" description="Helical" evidence="7">
    <location>
        <begin position="153"/>
        <end position="170"/>
    </location>
</feature>
<keyword evidence="3 7" id="KW-0812">Transmembrane</keyword>
<dbReference type="Proteomes" id="UP000579136">
    <property type="component" value="Unassembled WGS sequence"/>
</dbReference>
<keyword evidence="5 7" id="KW-0472">Membrane</keyword>
<keyword evidence="4 7" id="KW-1133">Transmembrane helix</keyword>
<feature type="domain" description="Threonine/serine exporter-like N-terminal" evidence="8">
    <location>
        <begin position="27"/>
        <end position="258"/>
    </location>
</feature>
<feature type="transmembrane region" description="Helical" evidence="7">
    <location>
        <begin position="241"/>
        <end position="260"/>
    </location>
</feature>
<evidence type="ECO:0000313" key="10">
    <source>
        <dbReference type="Proteomes" id="UP000579136"/>
    </source>
</evidence>
<proteinExistence type="inferred from homology"/>
<feature type="transmembrane region" description="Helical" evidence="7">
    <location>
        <begin position="128"/>
        <end position="147"/>
    </location>
</feature>
<keyword evidence="2" id="KW-1003">Cell membrane</keyword>
<dbReference type="InterPro" id="IPR010619">
    <property type="entry name" value="ThrE-like_N"/>
</dbReference>
<gene>
    <name evidence="9" type="ORF">HNQ45_000626</name>
</gene>
<dbReference type="PANTHER" id="PTHR34390">
    <property type="entry name" value="UPF0442 PROTEIN YJJB-RELATED"/>
    <property type="match status" value="1"/>
</dbReference>
<dbReference type="AlphaFoldDB" id="A0A9Q2HFD7"/>
<dbReference type="InterPro" id="IPR050539">
    <property type="entry name" value="ThrE_Dicarb/AminoAcid_Exp"/>
</dbReference>
<comment type="subcellular location">
    <subcellularLocation>
        <location evidence="1">Cell membrane</location>
        <topology evidence="1">Multi-pass membrane protein</topology>
    </subcellularLocation>
</comment>
<dbReference type="EMBL" id="JACHHF010000003">
    <property type="protein sequence ID" value="MBB5175751.1"/>
    <property type="molecule type" value="Genomic_DNA"/>
</dbReference>
<evidence type="ECO:0000256" key="2">
    <source>
        <dbReference type="ARBA" id="ARBA00022475"/>
    </source>
</evidence>
<evidence type="ECO:0000256" key="4">
    <source>
        <dbReference type="ARBA" id="ARBA00022989"/>
    </source>
</evidence>
<evidence type="ECO:0000256" key="1">
    <source>
        <dbReference type="ARBA" id="ARBA00004651"/>
    </source>
</evidence>
<dbReference type="GO" id="GO:0015744">
    <property type="term" value="P:succinate transport"/>
    <property type="evidence" value="ECO:0007669"/>
    <property type="project" value="TreeGrafter"/>
</dbReference>
<dbReference type="RefSeq" id="WP_183673339.1">
    <property type="nucleotide sequence ID" value="NZ_CBCRYX010000002.1"/>
</dbReference>
<keyword evidence="10" id="KW-1185">Reference proteome</keyword>
<comment type="caution">
    <text evidence="9">The sequence shown here is derived from an EMBL/GenBank/DDBJ whole genome shotgun (WGS) entry which is preliminary data.</text>
</comment>
<evidence type="ECO:0000256" key="6">
    <source>
        <dbReference type="ARBA" id="ARBA00034125"/>
    </source>
</evidence>
<accession>A0A9Q2HFD7</accession>
<evidence type="ECO:0000313" key="9">
    <source>
        <dbReference type="EMBL" id="MBB5175751.1"/>
    </source>
</evidence>
<evidence type="ECO:0000256" key="3">
    <source>
        <dbReference type="ARBA" id="ARBA00022692"/>
    </source>
</evidence>
<dbReference type="GO" id="GO:0005886">
    <property type="term" value="C:plasma membrane"/>
    <property type="evidence" value="ECO:0007669"/>
    <property type="project" value="UniProtKB-SubCell"/>
</dbReference>
<dbReference type="PANTHER" id="PTHR34390:SF2">
    <property type="entry name" value="SUCCINATE TRANSPORTER SUBUNIT YJJP-RELATED"/>
    <property type="match status" value="1"/>
</dbReference>
<reference evidence="9 10" key="1">
    <citation type="submission" date="2020-08" db="EMBL/GenBank/DDBJ databases">
        <title>Genomic Encyclopedia of Type Strains, Phase IV (KMG-IV): sequencing the most valuable type-strain genomes for metagenomic binning, comparative biology and taxonomic classification.</title>
        <authorList>
            <person name="Goeker M."/>
        </authorList>
    </citation>
    <scope>NUCLEOTIDE SEQUENCE [LARGE SCALE GENOMIC DNA]</scope>
    <source>
        <strain evidence="9 10">DSM 19163</strain>
    </source>
</reference>
<evidence type="ECO:0000259" key="8">
    <source>
        <dbReference type="Pfam" id="PF06738"/>
    </source>
</evidence>